<dbReference type="GO" id="GO:0047134">
    <property type="term" value="F:protein-disulfide reductase [NAD(P)H] activity"/>
    <property type="evidence" value="ECO:0007669"/>
    <property type="project" value="UniProtKB-EC"/>
</dbReference>
<dbReference type="AlphaFoldDB" id="A0A9P6SXZ2"/>
<sequence>MATTNDPVTNPETTARIARAKSTIDKRQSILFKIKLQDAAGKHVPVYEVANKLVGFLCSAGRYAVCQELSAIVDNFLEKHPGFTIIYISLDTSEEAFNRTMQAHPKWLAIPFNDPIKLDILNEWQTKGVPCLGIYDPIEHEVLTNWGGSCLRFNYDHCFEEWKQGGEGVTFWQMLKGWWYYKAPVGIFKDLTDEELAKNGFPGLEDSSNSSGSSSSSSDDRLESKKDK</sequence>
<dbReference type="EMBL" id="JAAAID010001245">
    <property type="protein sequence ID" value="KAG0010905.1"/>
    <property type="molecule type" value="Genomic_DNA"/>
</dbReference>
<evidence type="ECO:0000259" key="8">
    <source>
        <dbReference type="Pfam" id="PF13905"/>
    </source>
</evidence>
<reference evidence="9" key="1">
    <citation type="journal article" date="2020" name="Fungal Divers.">
        <title>Resolving the Mortierellaceae phylogeny through synthesis of multi-gene phylogenetics and phylogenomics.</title>
        <authorList>
            <person name="Vandepol N."/>
            <person name="Liber J."/>
            <person name="Desiro A."/>
            <person name="Na H."/>
            <person name="Kennedy M."/>
            <person name="Barry K."/>
            <person name="Grigoriev I.V."/>
            <person name="Miller A.N."/>
            <person name="O'Donnell K."/>
            <person name="Stajich J.E."/>
            <person name="Bonito G."/>
        </authorList>
    </citation>
    <scope>NUCLEOTIDE SEQUENCE</scope>
    <source>
        <strain evidence="9">NRRL 2769</strain>
    </source>
</reference>
<evidence type="ECO:0000256" key="5">
    <source>
        <dbReference type="ARBA" id="ARBA00047388"/>
    </source>
</evidence>
<feature type="region of interest" description="Disordered" evidence="7">
    <location>
        <begin position="200"/>
        <end position="228"/>
    </location>
</feature>
<keyword evidence="3" id="KW-0560">Oxidoreductase</keyword>
<accession>A0A9P6SXZ2</accession>
<dbReference type="Pfam" id="PF13905">
    <property type="entry name" value="Thioredoxin_8"/>
    <property type="match status" value="1"/>
</dbReference>
<dbReference type="OrthoDB" id="409136at2759"/>
<dbReference type="InterPro" id="IPR052259">
    <property type="entry name" value="Nucleoredoxin-like"/>
</dbReference>
<comment type="caution">
    <text evidence="9">The sequence shown here is derived from an EMBL/GenBank/DDBJ whole genome shotgun (WGS) entry which is preliminary data.</text>
</comment>
<name>A0A9P6SXZ2_9FUNG</name>
<keyword evidence="10" id="KW-1185">Reference proteome</keyword>
<feature type="compositionally biased region" description="Low complexity" evidence="7">
    <location>
        <begin position="206"/>
        <end position="217"/>
    </location>
</feature>
<feature type="domain" description="Thioredoxin-like fold" evidence="8">
    <location>
        <begin position="51"/>
        <end position="134"/>
    </location>
</feature>
<evidence type="ECO:0000256" key="4">
    <source>
        <dbReference type="ARBA" id="ARBA00023027"/>
    </source>
</evidence>
<comment type="catalytic activity">
    <reaction evidence="5">
        <text>[protein]-dithiol + NAD(+) = [protein]-disulfide + NADH + H(+)</text>
        <dbReference type="Rhea" id="RHEA:18749"/>
        <dbReference type="Rhea" id="RHEA-COMP:10593"/>
        <dbReference type="Rhea" id="RHEA-COMP:10594"/>
        <dbReference type="ChEBI" id="CHEBI:15378"/>
        <dbReference type="ChEBI" id="CHEBI:29950"/>
        <dbReference type="ChEBI" id="CHEBI:50058"/>
        <dbReference type="ChEBI" id="CHEBI:57540"/>
        <dbReference type="ChEBI" id="CHEBI:57945"/>
        <dbReference type="EC" id="1.8.1.8"/>
    </reaction>
</comment>
<dbReference type="Gene3D" id="3.40.30.10">
    <property type="entry name" value="Glutaredoxin"/>
    <property type="match status" value="1"/>
</dbReference>
<gene>
    <name evidence="9" type="primary">NXNL2</name>
    <name evidence="9" type="ORF">BGZ80_001097</name>
</gene>
<evidence type="ECO:0000256" key="6">
    <source>
        <dbReference type="ARBA" id="ARBA00047804"/>
    </source>
</evidence>
<dbReference type="InterPro" id="IPR036249">
    <property type="entry name" value="Thioredoxin-like_sf"/>
</dbReference>
<comment type="catalytic activity">
    <reaction evidence="6">
        <text>[protein]-dithiol + NADP(+) = [protein]-disulfide + NADPH + H(+)</text>
        <dbReference type="Rhea" id="RHEA:18753"/>
        <dbReference type="Rhea" id="RHEA-COMP:10593"/>
        <dbReference type="Rhea" id="RHEA-COMP:10594"/>
        <dbReference type="ChEBI" id="CHEBI:15378"/>
        <dbReference type="ChEBI" id="CHEBI:29950"/>
        <dbReference type="ChEBI" id="CHEBI:50058"/>
        <dbReference type="ChEBI" id="CHEBI:57783"/>
        <dbReference type="ChEBI" id="CHEBI:58349"/>
        <dbReference type="EC" id="1.8.1.8"/>
    </reaction>
</comment>
<proteinExistence type="predicted"/>
<dbReference type="PANTHER" id="PTHR13871:SF96">
    <property type="entry name" value="THIOREDOXIN DOMAIN-CONTAINING PROTEIN"/>
    <property type="match status" value="1"/>
</dbReference>
<dbReference type="SUPFAM" id="SSF52833">
    <property type="entry name" value="Thioredoxin-like"/>
    <property type="match status" value="1"/>
</dbReference>
<dbReference type="PANTHER" id="PTHR13871">
    <property type="entry name" value="THIOREDOXIN"/>
    <property type="match status" value="1"/>
</dbReference>
<evidence type="ECO:0000256" key="7">
    <source>
        <dbReference type="SAM" id="MobiDB-lite"/>
    </source>
</evidence>
<dbReference type="Proteomes" id="UP000703661">
    <property type="component" value="Unassembled WGS sequence"/>
</dbReference>
<keyword evidence="2" id="KW-0677">Repeat</keyword>
<dbReference type="InterPro" id="IPR012336">
    <property type="entry name" value="Thioredoxin-like_fold"/>
</dbReference>
<evidence type="ECO:0000313" key="9">
    <source>
        <dbReference type="EMBL" id="KAG0010905.1"/>
    </source>
</evidence>
<dbReference type="EC" id="1.8.1.8" evidence="1"/>
<evidence type="ECO:0000313" key="10">
    <source>
        <dbReference type="Proteomes" id="UP000703661"/>
    </source>
</evidence>
<evidence type="ECO:0000256" key="2">
    <source>
        <dbReference type="ARBA" id="ARBA00022737"/>
    </source>
</evidence>
<evidence type="ECO:0000256" key="1">
    <source>
        <dbReference type="ARBA" id="ARBA00012612"/>
    </source>
</evidence>
<protein>
    <recommendedName>
        <fullName evidence="1">protein-disulfide reductase</fullName>
        <ecNumber evidence="1">1.8.1.8</ecNumber>
    </recommendedName>
</protein>
<evidence type="ECO:0000256" key="3">
    <source>
        <dbReference type="ARBA" id="ARBA00023002"/>
    </source>
</evidence>
<feature type="compositionally biased region" description="Basic and acidic residues" evidence="7">
    <location>
        <begin position="218"/>
        <end position="228"/>
    </location>
</feature>
<keyword evidence="4" id="KW-0520">NAD</keyword>
<organism evidence="9 10">
    <name type="scientific">Entomortierella chlamydospora</name>
    <dbReference type="NCBI Taxonomy" id="101097"/>
    <lineage>
        <taxon>Eukaryota</taxon>
        <taxon>Fungi</taxon>
        <taxon>Fungi incertae sedis</taxon>
        <taxon>Mucoromycota</taxon>
        <taxon>Mortierellomycotina</taxon>
        <taxon>Mortierellomycetes</taxon>
        <taxon>Mortierellales</taxon>
        <taxon>Mortierellaceae</taxon>
        <taxon>Entomortierella</taxon>
    </lineage>
</organism>